<dbReference type="PANTHER" id="PTHR30535:SF34">
    <property type="entry name" value="MOLYBDATE-BINDING PROTEIN MOLA"/>
    <property type="match status" value="1"/>
</dbReference>
<dbReference type="AlphaFoldDB" id="A0AAJ4NK57"/>
<dbReference type="EMBL" id="CP076405">
    <property type="protein sequence ID" value="QWQ21181.2"/>
    <property type="molecule type" value="Genomic_DNA"/>
</dbReference>
<reference evidence="3" key="1">
    <citation type="submission" date="2021-06" db="EMBL/GenBank/DDBJ databases">
        <title>Emergence of genetically related NDM-1-producing Providencia rettgeri strains in Argentina.</title>
        <authorList>
            <person name="Pasteran F."/>
            <person name="Meo A."/>
            <person name="Gomez S."/>
            <person name="Derdoy L."/>
            <person name="Albronoz E."/>
            <person name="Faccone D."/>
            <person name="Guerriero L."/>
            <person name="Archuby D."/>
            <person name="Tarzia A."/>
            <person name="Lopez M."/>
            <person name="Corso A."/>
        </authorList>
    </citation>
    <scope>NUCLEOTIDE SEQUENCE</scope>
    <source>
        <strain evidence="3">PreM15628</strain>
    </source>
</reference>
<dbReference type="GO" id="GO:0071281">
    <property type="term" value="P:cellular response to iron ion"/>
    <property type="evidence" value="ECO:0007669"/>
    <property type="project" value="TreeGrafter"/>
</dbReference>
<evidence type="ECO:0000256" key="1">
    <source>
        <dbReference type="SAM" id="SignalP"/>
    </source>
</evidence>
<name>A0AAJ4NK57_PRORE</name>
<gene>
    <name evidence="3" type="ORF">KOF27_02135</name>
</gene>
<evidence type="ECO:0000259" key="2">
    <source>
        <dbReference type="PROSITE" id="PS50983"/>
    </source>
</evidence>
<dbReference type="PROSITE" id="PS51318">
    <property type="entry name" value="TAT"/>
    <property type="match status" value="1"/>
</dbReference>
<evidence type="ECO:0000313" key="4">
    <source>
        <dbReference type="Proteomes" id="UP000682358"/>
    </source>
</evidence>
<dbReference type="Proteomes" id="UP000682358">
    <property type="component" value="Chromosome"/>
</dbReference>
<dbReference type="InterPro" id="IPR006311">
    <property type="entry name" value="TAT_signal"/>
</dbReference>
<evidence type="ECO:0000313" key="3">
    <source>
        <dbReference type="EMBL" id="QWQ21181.2"/>
    </source>
</evidence>
<dbReference type="InterPro" id="IPR002491">
    <property type="entry name" value="ABC_transptr_periplasmic_BD"/>
</dbReference>
<proteinExistence type="predicted"/>
<protein>
    <submittedName>
        <fullName evidence="3">ABC transporter substrate-binding protein</fullName>
    </submittedName>
</protein>
<dbReference type="SUPFAM" id="SSF53807">
    <property type="entry name" value="Helical backbone' metal receptor"/>
    <property type="match status" value="1"/>
</dbReference>
<dbReference type="PANTHER" id="PTHR30535">
    <property type="entry name" value="VITAMIN B12-BINDING PROTEIN"/>
    <property type="match status" value="1"/>
</dbReference>
<keyword evidence="1" id="KW-0732">Signal</keyword>
<feature type="signal peptide" evidence="1">
    <location>
        <begin position="1"/>
        <end position="25"/>
    </location>
</feature>
<feature type="chain" id="PRO_5042487574" evidence="1">
    <location>
        <begin position="26"/>
        <end position="358"/>
    </location>
</feature>
<accession>A0AAJ4NK57</accession>
<dbReference type="Gene3D" id="3.40.50.1980">
    <property type="entry name" value="Nitrogenase molybdenum iron protein domain"/>
    <property type="match status" value="2"/>
</dbReference>
<feature type="domain" description="Fe/B12 periplasmic-binding" evidence="2">
    <location>
        <begin position="47"/>
        <end position="313"/>
    </location>
</feature>
<dbReference type="Pfam" id="PF01497">
    <property type="entry name" value="Peripla_BP_2"/>
    <property type="match status" value="1"/>
</dbReference>
<organism evidence="3 4">
    <name type="scientific">Providencia rettgeri</name>
    <dbReference type="NCBI Taxonomy" id="587"/>
    <lineage>
        <taxon>Bacteria</taxon>
        <taxon>Pseudomonadati</taxon>
        <taxon>Pseudomonadota</taxon>
        <taxon>Gammaproteobacteria</taxon>
        <taxon>Enterobacterales</taxon>
        <taxon>Morganellaceae</taxon>
        <taxon>Providencia</taxon>
    </lineage>
</organism>
<dbReference type="PROSITE" id="PS50983">
    <property type="entry name" value="FE_B12_PBP"/>
    <property type="match status" value="1"/>
</dbReference>
<dbReference type="InterPro" id="IPR050902">
    <property type="entry name" value="ABC_Transporter_SBP"/>
</dbReference>
<sequence length="358" mass="39882">MAINRRQFLKSSAALAIFYSLPSFAQTRLAVEAAIFGKLPAPENIHRVISSGPPSDLLMFALAPEKMVGFASISLKKGQTGLFAPQWLELPVYGRLAGRGSTLSLEQLLSYSPDLIIDTGNIDETYRSQAEKVAKQTHVPYLLIAGGLKDSPQQLTQLGEILGVIPQAQTLSQLAQRYINDATLFANQNQQKSLSFYLARGAKGLETGAKGSIHTEAIEMLGLRNVVDIPNFHGLTTVSMEQLYQWNPDIIITQYDESIELMTNSALWRGLDAIANNQLLLFSGMPFGWLDGPPGVNRLLGMRRLQSHFDKNIAANIKHDIAEFFTHFYHSSLTAQQVELLMEKSWMMYWDKGEDPFY</sequence>
<dbReference type="Gene3D" id="1.20.58.2180">
    <property type="match status" value="1"/>
</dbReference>